<evidence type="ECO:0000256" key="2">
    <source>
        <dbReference type="ARBA" id="ARBA00004370"/>
    </source>
</evidence>
<evidence type="ECO:0000256" key="1">
    <source>
        <dbReference type="ARBA" id="ARBA00001971"/>
    </source>
</evidence>
<evidence type="ECO:0000256" key="7">
    <source>
        <dbReference type="ARBA" id="ARBA00023004"/>
    </source>
</evidence>
<dbReference type="GO" id="GO:0016705">
    <property type="term" value="F:oxidoreductase activity, acting on paired donors, with incorporation or reduction of molecular oxygen"/>
    <property type="evidence" value="ECO:0007669"/>
    <property type="project" value="InterPro"/>
</dbReference>
<sequence length="112" mass="13110">MRRSEVDNKRFDKYQLEKEQGGSLEVGLEESKKGRDALALLKRLTFGLYGKQVMDLNMRYNEILERMLKQCEEGGKSDENKDLMDVLLKVYQDDKAEVKITRNHIKALWLVS</sequence>
<comment type="subcellular location">
    <subcellularLocation>
        <location evidence="2">Membrane</location>
    </subcellularLocation>
</comment>
<dbReference type="PANTHER" id="PTHR47943">
    <property type="entry name" value="CYTOCHROME P450 93A3-LIKE"/>
    <property type="match status" value="1"/>
</dbReference>
<organism evidence="10 11">
    <name type="scientific">Lithocarpus litseifolius</name>
    <dbReference type="NCBI Taxonomy" id="425828"/>
    <lineage>
        <taxon>Eukaryota</taxon>
        <taxon>Viridiplantae</taxon>
        <taxon>Streptophyta</taxon>
        <taxon>Embryophyta</taxon>
        <taxon>Tracheophyta</taxon>
        <taxon>Spermatophyta</taxon>
        <taxon>Magnoliopsida</taxon>
        <taxon>eudicotyledons</taxon>
        <taxon>Gunneridae</taxon>
        <taxon>Pentapetalae</taxon>
        <taxon>rosids</taxon>
        <taxon>fabids</taxon>
        <taxon>Fagales</taxon>
        <taxon>Fagaceae</taxon>
        <taxon>Lithocarpus</taxon>
    </lineage>
</organism>
<keyword evidence="6" id="KW-0560">Oxidoreductase</keyword>
<dbReference type="GO" id="GO:0005506">
    <property type="term" value="F:iron ion binding"/>
    <property type="evidence" value="ECO:0007669"/>
    <property type="project" value="InterPro"/>
</dbReference>
<proteinExistence type="inferred from homology"/>
<dbReference type="InterPro" id="IPR036396">
    <property type="entry name" value="Cyt_P450_sf"/>
</dbReference>
<evidence type="ECO:0000256" key="8">
    <source>
        <dbReference type="ARBA" id="ARBA00023033"/>
    </source>
</evidence>
<evidence type="ECO:0000256" key="4">
    <source>
        <dbReference type="ARBA" id="ARBA00022617"/>
    </source>
</evidence>
<dbReference type="SUPFAM" id="SSF48264">
    <property type="entry name" value="Cytochrome P450"/>
    <property type="match status" value="1"/>
</dbReference>
<keyword evidence="11" id="KW-1185">Reference proteome</keyword>
<dbReference type="PANTHER" id="PTHR47943:SF8">
    <property type="entry name" value="CYTOCHROME P450"/>
    <property type="match status" value="1"/>
</dbReference>
<evidence type="ECO:0000256" key="5">
    <source>
        <dbReference type="ARBA" id="ARBA00022723"/>
    </source>
</evidence>
<evidence type="ECO:0000313" key="11">
    <source>
        <dbReference type="Proteomes" id="UP001459277"/>
    </source>
</evidence>
<gene>
    <name evidence="10" type="ORF">SO802_008261</name>
</gene>
<dbReference type="AlphaFoldDB" id="A0AAW2DAX8"/>
<reference evidence="10 11" key="1">
    <citation type="submission" date="2024-01" db="EMBL/GenBank/DDBJ databases">
        <title>A telomere-to-telomere, gap-free genome of sweet tea (Lithocarpus litseifolius).</title>
        <authorList>
            <person name="Zhou J."/>
        </authorList>
    </citation>
    <scope>NUCLEOTIDE SEQUENCE [LARGE SCALE GENOMIC DNA]</scope>
    <source>
        <strain evidence="10">Zhou-2022a</strain>
        <tissue evidence="10">Leaf</tissue>
    </source>
</reference>
<keyword evidence="7" id="KW-0408">Iron</keyword>
<dbReference type="Proteomes" id="UP001459277">
    <property type="component" value="Unassembled WGS sequence"/>
</dbReference>
<evidence type="ECO:0000256" key="9">
    <source>
        <dbReference type="ARBA" id="ARBA00023136"/>
    </source>
</evidence>
<name>A0AAW2DAX8_9ROSI</name>
<accession>A0AAW2DAX8</accession>
<evidence type="ECO:0000256" key="6">
    <source>
        <dbReference type="ARBA" id="ARBA00023002"/>
    </source>
</evidence>
<keyword evidence="5" id="KW-0479">Metal-binding</keyword>
<comment type="caution">
    <text evidence="10">The sequence shown here is derived from an EMBL/GenBank/DDBJ whole genome shotgun (WGS) entry which is preliminary data.</text>
</comment>
<protein>
    <submittedName>
        <fullName evidence="10">Uncharacterized protein</fullName>
    </submittedName>
</protein>
<dbReference type="EMBL" id="JAZDWU010000003">
    <property type="protein sequence ID" value="KAL0006759.1"/>
    <property type="molecule type" value="Genomic_DNA"/>
</dbReference>
<evidence type="ECO:0000313" key="10">
    <source>
        <dbReference type="EMBL" id="KAL0006759.1"/>
    </source>
</evidence>
<evidence type="ECO:0000256" key="3">
    <source>
        <dbReference type="ARBA" id="ARBA00010617"/>
    </source>
</evidence>
<comment type="cofactor">
    <cofactor evidence="1">
        <name>heme</name>
        <dbReference type="ChEBI" id="CHEBI:30413"/>
    </cofactor>
</comment>
<keyword evidence="9" id="KW-0472">Membrane</keyword>
<comment type="similarity">
    <text evidence="3">Belongs to the cytochrome P450 family.</text>
</comment>
<keyword evidence="8" id="KW-0503">Monooxygenase</keyword>
<dbReference type="GO" id="GO:0016020">
    <property type="term" value="C:membrane"/>
    <property type="evidence" value="ECO:0007669"/>
    <property type="project" value="UniProtKB-SubCell"/>
</dbReference>
<dbReference type="GO" id="GO:0004497">
    <property type="term" value="F:monooxygenase activity"/>
    <property type="evidence" value="ECO:0007669"/>
    <property type="project" value="UniProtKB-KW"/>
</dbReference>
<keyword evidence="4" id="KW-0349">Heme</keyword>
<dbReference type="GO" id="GO:0020037">
    <property type="term" value="F:heme binding"/>
    <property type="evidence" value="ECO:0007669"/>
    <property type="project" value="InterPro"/>
</dbReference>